<dbReference type="Proteomes" id="UP001501771">
    <property type="component" value="Unassembled WGS sequence"/>
</dbReference>
<dbReference type="SUPFAM" id="SSF51735">
    <property type="entry name" value="NAD(P)-binding Rossmann-fold domains"/>
    <property type="match status" value="1"/>
</dbReference>
<dbReference type="InterPro" id="IPR001509">
    <property type="entry name" value="Epimerase_deHydtase"/>
</dbReference>
<evidence type="ECO:0000313" key="3">
    <source>
        <dbReference type="Proteomes" id="UP001501771"/>
    </source>
</evidence>
<evidence type="ECO:0000259" key="1">
    <source>
        <dbReference type="Pfam" id="PF01370"/>
    </source>
</evidence>
<accession>A0ABN2ZXJ9</accession>
<dbReference type="Gene3D" id="3.40.50.720">
    <property type="entry name" value="NAD(P)-binding Rossmann-like Domain"/>
    <property type="match status" value="1"/>
</dbReference>
<proteinExistence type="predicted"/>
<dbReference type="PANTHER" id="PTHR48079">
    <property type="entry name" value="PROTEIN YEEZ"/>
    <property type="match status" value="1"/>
</dbReference>
<evidence type="ECO:0000313" key="2">
    <source>
        <dbReference type="EMBL" id="GAA2149656.1"/>
    </source>
</evidence>
<reference evidence="2 3" key="1">
    <citation type="journal article" date="2019" name="Int. J. Syst. Evol. Microbiol.">
        <title>The Global Catalogue of Microorganisms (GCM) 10K type strain sequencing project: providing services to taxonomists for standard genome sequencing and annotation.</title>
        <authorList>
            <consortium name="The Broad Institute Genomics Platform"/>
            <consortium name="The Broad Institute Genome Sequencing Center for Infectious Disease"/>
            <person name="Wu L."/>
            <person name="Ma J."/>
        </authorList>
    </citation>
    <scope>NUCLEOTIDE SEQUENCE [LARGE SCALE GENOMIC DNA]</scope>
    <source>
        <strain evidence="2 3">JCM 16022</strain>
    </source>
</reference>
<dbReference type="PANTHER" id="PTHR48079:SF6">
    <property type="entry name" value="NAD(P)-BINDING DOMAIN-CONTAINING PROTEIN-RELATED"/>
    <property type="match status" value="1"/>
</dbReference>
<sequence length="245" mass="26247">MLQENQVGTTTVLDAAIEAGCSGIVHVSSIVALLRAGARLDHESPLGVALGPYTRSKVDSERVARDRQAAGAPVTIVNPGAILGPRDPYLGESDGVIRDILRGRLPTWPRGGMQWVDVRDTADVVVAALGRPGRRYLVPGENVSLPHETLRAVTGRRLPAVRMPLRAALPVLQLGYNTGWSFLPHTVEGARVIALDTRVDYSATVDELSIGGRSLAESMRDSVRWLAEAGHIGPRAAGRCFDSPR</sequence>
<keyword evidence="3" id="KW-1185">Reference proteome</keyword>
<feature type="domain" description="NAD-dependent epimerase/dehydratase" evidence="1">
    <location>
        <begin position="2"/>
        <end position="131"/>
    </location>
</feature>
<dbReference type="EMBL" id="BAAAQR010000009">
    <property type="protein sequence ID" value="GAA2149656.1"/>
    <property type="molecule type" value="Genomic_DNA"/>
</dbReference>
<organism evidence="2 3">
    <name type="scientific">Nocardioides koreensis</name>
    <dbReference type="NCBI Taxonomy" id="433651"/>
    <lineage>
        <taxon>Bacteria</taxon>
        <taxon>Bacillati</taxon>
        <taxon>Actinomycetota</taxon>
        <taxon>Actinomycetes</taxon>
        <taxon>Propionibacteriales</taxon>
        <taxon>Nocardioidaceae</taxon>
        <taxon>Nocardioides</taxon>
    </lineage>
</organism>
<dbReference type="InterPro" id="IPR051783">
    <property type="entry name" value="NAD(P)-dependent_oxidoreduct"/>
</dbReference>
<protein>
    <recommendedName>
        <fullName evidence="1">NAD-dependent epimerase/dehydratase domain-containing protein</fullName>
    </recommendedName>
</protein>
<dbReference type="InterPro" id="IPR036291">
    <property type="entry name" value="NAD(P)-bd_dom_sf"/>
</dbReference>
<gene>
    <name evidence="2" type="ORF">GCM10009844_29550</name>
</gene>
<comment type="caution">
    <text evidence="2">The sequence shown here is derived from an EMBL/GenBank/DDBJ whole genome shotgun (WGS) entry which is preliminary data.</text>
</comment>
<dbReference type="Pfam" id="PF01370">
    <property type="entry name" value="Epimerase"/>
    <property type="match status" value="1"/>
</dbReference>
<name>A0ABN2ZXJ9_9ACTN</name>